<gene>
    <name evidence="1" type="ORF">AMAG_20401</name>
</gene>
<dbReference type="Proteomes" id="UP000054350">
    <property type="component" value="Unassembled WGS sequence"/>
</dbReference>
<dbReference type="EMBL" id="GG745370">
    <property type="protein sequence ID" value="KNE71149.1"/>
    <property type="molecule type" value="Genomic_DNA"/>
</dbReference>
<organism evidence="1 2">
    <name type="scientific">Allomyces macrogynus (strain ATCC 38327)</name>
    <name type="common">Allomyces javanicus var. macrogynus</name>
    <dbReference type="NCBI Taxonomy" id="578462"/>
    <lineage>
        <taxon>Eukaryota</taxon>
        <taxon>Fungi</taxon>
        <taxon>Fungi incertae sedis</taxon>
        <taxon>Blastocladiomycota</taxon>
        <taxon>Blastocladiomycetes</taxon>
        <taxon>Blastocladiales</taxon>
        <taxon>Blastocladiaceae</taxon>
        <taxon>Allomyces</taxon>
    </lineage>
</organism>
<proteinExistence type="predicted"/>
<name>A0A0L0T9C8_ALLM3</name>
<sequence>MDRGAAAIVRVLPLLARTIIADIVRADWVLEHTPARKAKHSRCVLKRDQVVEMRIINVVHVQIDQIRVRFGEEDDGLHETAGAIDMLLESAGSAGVSL</sequence>
<reference evidence="2" key="2">
    <citation type="submission" date="2009-11" db="EMBL/GenBank/DDBJ databases">
        <title>The Genome Sequence of Allomyces macrogynus strain ATCC 38327.</title>
        <authorList>
            <consortium name="The Broad Institute Genome Sequencing Platform"/>
            <person name="Russ C."/>
            <person name="Cuomo C."/>
            <person name="Shea T."/>
            <person name="Young S.K."/>
            <person name="Zeng Q."/>
            <person name="Koehrsen M."/>
            <person name="Haas B."/>
            <person name="Borodovsky M."/>
            <person name="Guigo R."/>
            <person name="Alvarado L."/>
            <person name="Berlin A."/>
            <person name="Borenstein D."/>
            <person name="Chen Z."/>
            <person name="Engels R."/>
            <person name="Freedman E."/>
            <person name="Gellesch M."/>
            <person name="Goldberg J."/>
            <person name="Griggs A."/>
            <person name="Gujja S."/>
            <person name="Heiman D."/>
            <person name="Hepburn T."/>
            <person name="Howarth C."/>
            <person name="Jen D."/>
            <person name="Larson L."/>
            <person name="Lewis B."/>
            <person name="Mehta T."/>
            <person name="Park D."/>
            <person name="Pearson M."/>
            <person name="Roberts A."/>
            <person name="Saif S."/>
            <person name="Shenoy N."/>
            <person name="Sisk P."/>
            <person name="Stolte C."/>
            <person name="Sykes S."/>
            <person name="Walk T."/>
            <person name="White J."/>
            <person name="Yandava C."/>
            <person name="Burger G."/>
            <person name="Gray M.W."/>
            <person name="Holland P.W.H."/>
            <person name="King N."/>
            <person name="Lang F.B.F."/>
            <person name="Roger A.J."/>
            <person name="Ruiz-Trillo I."/>
            <person name="Lander E."/>
            <person name="Nusbaum C."/>
        </authorList>
    </citation>
    <scope>NUCLEOTIDE SEQUENCE [LARGE SCALE GENOMIC DNA]</scope>
    <source>
        <strain evidence="2">ATCC 38327</strain>
    </source>
</reference>
<evidence type="ECO:0000313" key="2">
    <source>
        <dbReference type="Proteomes" id="UP000054350"/>
    </source>
</evidence>
<reference evidence="1 2" key="1">
    <citation type="submission" date="2009-11" db="EMBL/GenBank/DDBJ databases">
        <title>Annotation of Allomyces macrogynus ATCC 38327.</title>
        <authorList>
            <consortium name="The Broad Institute Genome Sequencing Platform"/>
            <person name="Russ C."/>
            <person name="Cuomo C."/>
            <person name="Burger G."/>
            <person name="Gray M.W."/>
            <person name="Holland P.W.H."/>
            <person name="King N."/>
            <person name="Lang F.B.F."/>
            <person name="Roger A.J."/>
            <person name="Ruiz-Trillo I."/>
            <person name="Young S.K."/>
            <person name="Zeng Q."/>
            <person name="Gargeya S."/>
            <person name="Fitzgerald M."/>
            <person name="Haas B."/>
            <person name="Abouelleil A."/>
            <person name="Alvarado L."/>
            <person name="Arachchi H.M."/>
            <person name="Berlin A."/>
            <person name="Chapman S.B."/>
            <person name="Gearin G."/>
            <person name="Goldberg J."/>
            <person name="Griggs A."/>
            <person name="Gujja S."/>
            <person name="Hansen M."/>
            <person name="Heiman D."/>
            <person name="Howarth C."/>
            <person name="Larimer J."/>
            <person name="Lui A."/>
            <person name="MacDonald P.J.P."/>
            <person name="McCowen C."/>
            <person name="Montmayeur A."/>
            <person name="Murphy C."/>
            <person name="Neiman D."/>
            <person name="Pearson M."/>
            <person name="Priest M."/>
            <person name="Roberts A."/>
            <person name="Saif S."/>
            <person name="Shea T."/>
            <person name="Sisk P."/>
            <person name="Stolte C."/>
            <person name="Sykes S."/>
            <person name="Wortman J."/>
            <person name="Nusbaum C."/>
            <person name="Birren B."/>
        </authorList>
    </citation>
    <scope>NUCLEOTIDE SEQUENCE [LARGE SCALE GENOMIC DNA]</scope>
    <source>
        <strain evidence="1 2">ATCC 38327</strain>
    </source>
</reference>
<protein>
    <submittedName>
        <fullName evidence="1">Uncharacterized protein</fullName>
    </submittedName>
</protein>
<evidence type="ECO:0000313" key="1">
    <source>
        <dbReference type="EMBL" id="KNE71149.1"/>
    </source>
</evidence>
<accession>A0A0L0T9C8</accession>
<dbReference type="AlphaFoldDB" id="A0A0L0T9C8"/>
<keyword evidence="2" id="KW-1185">Reference proteome</keyword>
<dbReference type="VEuPathDB" id="FungiDB:AMAG_20401"/>